<dbReference type="PANTHER" id="PTHR30290:SF9">
    <property type="entry name" value="OLIGOPEPTIDE-BINDING PROTEIN APPA"/>
    <property type="match status" value="1"/>
</dbReference>
<name>A0A7X9E7N2_UNCKA</name>
<dbReference type="AlphaFoldDB" id="A0A7X9E7N2"/>
<dbReference type="CDD" id="cd00995">
    <property type="entry name" value="PBP2_NikA_DppA_OppA_like"/>
    <property type="match status" value="1"/>
</dbReference>
<evidence type="ECO:0000256" key="1">
    <source>
        <dbReference type="ARBA" id="ARBA00005695"/>
    </source>
</evidence>
<gene>
    <name evidence="5" type="ORF">GYA37_04190</name>
</gene>
<dbReference type="Proteomes" id="UP000590542">
    <property type="component" value="Unassembled WGS sequence"/>
</dbReference>
<evidence type="ECO:0000313" key="5">
    <source>
        <dbReference type="EMBL" id="NMB92005.1"/>
    </source>
</evidence>
<dbReference type="InterPro" id="IPR039424">
    <property type="entry name" value="SBP_5"/>
</dbReference>
<dbReference type="InterPro" id="IPR030678">
    <property type="entry name" value="Peptide/Ni-bd"/>
</dbReference>
<dbReference type="GO" id="GO:0015833">
    <property type="term" value="P:peptide transport"/>
    <property type="evidence" value="ECO:0007669"/>
    <property type="project" value="TreeGrafter"/>
</dbReference>
<reference evidence="5 6" key="1">
    <citation type="journal article" date="2020" name="Biotechnol. Biofuels">
        <title>New insights from the biogas microbiome by comprehensive genome-resolved metagenomics of nearly 1600 species originating from multiple anaerobic digesters.</title>
        <authorList>
            <person name="Campanaro S."/>
            <person name="Treu L."/>
            <person name="Rodriguez-R L.M."/>
            <person name="Kovalovszki A."/>
            <person name="Ziels R.M."/>
            <person name="Maus I."/>
            <person name="Zhu X."/>
            <person name="Kougias P.G."/>
            <person name="Basile A."/>
            <person name="Luo G."/>
            <person name="Schluter A."/>
            <person name="Konstantinidis K.T."/>
            <person name="Angelidaki I."/>
        </authorList>
    </citation>
    <scope>NUCLEOTIDE SEQUENCE [LARGE SCALE GENOMIC DNA]</scope>
    <source>
        <strain evidence="5">AS27yjCOA_202</strain>
    </source>
</reference>
<dbReference type="PANTHER" id="PTHR30290">
    <property type="entry name" value="PERIPLASMIC BINDING COMPONENT OF ABC TRANSPORTER"/>
    <property type="match status" value="1"/>
</dbReference>
<dbReference type="GO" id="GO:0042597">
    <property type="term" value="C:periplasmic space"/>
    <property type="evidence" value="ECO:0007669"/>
    <property type="project" value="UniProtKB-ARBA"/>
</dbReference>
<sequence>MSIIQSIVIYIYSLFLAILPTTKYVEGDIGQPQSFLPTQADNQIERTVSNLIFRGLFKYDIYGATIPDLADTWSVSEDGLVYTIKLKDNQYWNNGRKITSDDLIYTSYKSPDLAGVATDKVDALTVRYTLPNKYAPFLSLLTVRIMPVNAEEKMNPLLPVSSGDFRVARVEKSGSFVNKITLVTTKKDYKIKRLVFRFYPNEEELVTAAKLGEIDGFTSEKVCCNDLKNFQDYKFPVQGIYYSLYFNLRDEVLKDQNLRVKLEKVLPIQDLIIDKGIAVQGPISRSLYTNREILTDKYDPDFTDSLPNISLEIKVPDEKDHVNLINEIKNVWEDKLGVNITVKKENSDSFIEKVIKPRDFQVLFYGQEVGRDPDRYVLWHSAQKDYPGLNLSGFDQIRADRALEEGRYTLDSEARVTHYDEFQKVVNDQVPAIFIYHPYVHYYVSKRISGIGQKYTFTYWDRFLDLYNWKRTGTN</sequence>
<evidence type="ECO:0000259" key="4">
    <source>
        <dbReference type="Pfam" id="PF00496"/>
    </source>
</evidence>
<feature type="domain" description="Solute-binding protein family 5" evidence="4">
    <location>
        <begin position="66"/>
        <end position="262"/>
    </location>
</feature>
<dbReference type="Gene3D" id="3.10.105.10">
    <property type="entry name" value="Dipeptide-binding Protein, Domain 3"/>
    <property type="match status" value="1"/>
</dbReference>
<comment type="similarity">
    <text evidence="1">Belongs to the bacterial solute-binding protein 5 family.</text>
</comment>
<dbReference type="PIRSF" id="PIRSF002741">
    <property type="entry name" value="MppA"/>
    <property type="match status" value="1"/>
</dbReference>
<keyword evidence="3" id="KW-0732">Signal</keyword>
<dbReference type="EMBL" id="JAAZNV010000014">
    <property type="protein sequence ID" value="NMB92005.1"/>
    <property type="molecule type" value="Genomic_DNA"/>
</dbReference>
<evidence type="ECO:0000313" key="6">
    <source>
        <dbReference type="Proteomes" id="UP000590542"/>
    </source>
</evidence>
<accession>A0A7X9E7N2</accession>
<dbReference type="Gene3D" id="3.90.76.10">
    <property type="entry name" value="Dipeptide-binding Protein, Domain 1"/>
    <property type="match status" value="1"/>
</dbReference>
<evidence type="ECO:0000256" key="3">
    <source>
        <dbReference type="ARBA" id="ARBA00022729"/>
    </source>
</evidence>
<dbReference type="InterPro" id="IPR000914">
    <property type="entry name" value="SBP_5_dom"/>
</dbReference>
<evidence type="ECO:0000256" key="2">
    <source>
        <dbReference type="ARBA" id="ARBA00022448"/>
    </source>
</evidence>
<dbReference type="SUPFAM" id="SSF53850">
    <property type="entry name" value="Periplasmic binding protein-like II"/>
    <property type="match status" value="1"/>
</dbReference>
<dbReference type="Pfam" id="PF00496">
    <property type="entry name" value="SBP_bac_5"/>
    <property type="match status" value="1"/>
</dbReference>
<dbReference type="GO" id="GO:0043190">
    <property type="term" value="C:ATP-binding cassette (ABC) transporter complex"/>
    <property type="evidence" value="ECO:0007669"/>
    <property type="project" value="InterPro"/>
</dbReference>
<dbReference type="Gene3D" id="3.40.190.10">
    <property type="entry name" value="Periplasmic binding protein-like II"/>
    <property type="match status" value="1"/>
</dbReference>
<proteinExistence type="inferred from homology"/>
<keyword evidence="2" id="KW-0813">Transport</keyword>
<organism evidence="5 6">
    <name type="scientific">candidate division WWE3 bacterium</name>
    <dbReference type="NCBI Taxonomy" id="2053526"/>
    <lineage>
        <taxon>Bacteria</taxon>
        <taxon>Katanobacteria</taxon>
    </lineage>
</organism>
<dbReference type="GO" id="GO:1904680">
    <property type="term" value="F:peptide transmembrane transporter activity"/>
    <property type="evidence" value="ECO:0007669"/>
    <property type="project" value="TreeGrafter"/>
</dbReference>
<comment type="caution">
    <text evidence="5">The sequence shown here is derived from an EMBL/GenBank/DDBJ whole genome shotgun (WGS) entry which is preliminary data.</text>
</comment>
<protein>
    <submittedName>
        <fullName evidence="5">ABC transporter substrate-binding protein</fullName>
    </submittedName>
</protein>